<evidence type="ECO:0000259" key="1">
    <source>
        <dbReference type="Pfam" id="PF07484"/>
    </source>
</evidence>
<evidence type="ECO:0000313" key="2">
    <source>
        <dbReference type="EMBL" id="MBX4336511.1"/>
    </source>
</evidence>
<organism evidence="2 3">
    <name type="scientific">Bartonella raoultii</name>
    <dbReference type="NCBI Taxonomy" id="1457020"/>
    <lineage>
        <taxon>Bacteria</taxon>
        <taxon>Pseudomonadati</taxon>
        <taxon>Pseudomonadota</taxon>
        <taxon>Alphaproteobacteria</taxon>
        <taxon>Hyphomicrobiales</taxon>
        <taxon>Bartonellaceae</taxon>
        <taxon>Bartonella</taxon>
    </lineage>
</organism>
<name>A0ABS7I6J1_9HYPH</name>
<dbReference type="EMBL" id="JAIFRO010000010">
    <property type="protein sequence ID" value="MBX4336511.1"/>
    <property type="molecule type" value="Genomic_DNA"/>
</dbReference>
<sequence>MSTVYDWSLKALENGNADALINWSEGQPPSTVNNSARMMMQRIKEYLLDTGGVIESVFVYDEGQSTTSVHLQSRLAYPAYRDGLHLRFVSRGHNRGATRVSVNTLTSQPVYKATDKGLSLLSGGEFQEGCVYSLVYDEALSGWQVLNPTRDPVPASKTLPTGLIGPFAMRHLPAGWLLCDGQAYSRLHYRSLFSKIGTSWGEGDGVRTFNVPDLRGMFLRGLDEGRNVDPWRSFASQQEHSLKAHDHFIGSIAPHSLASRKKRDVSSSDALKRSKRSLDSDEECLGLSGDALERCNQEFDERAGVPAVPEVPFWFTESDKPPRLPWFIRSPFANFLISSTPLQEGLDRLAPHEHRFLIDSFGGEETRPVNVSVVFGIKT</sequence>
<feature type="domain" description="Phage tail collar" evidence="1">
    <location>
        <begin position="162"/>
        <end position="218"/>
    </location>
</feature>
<dbReference type="Proteomes" id="UP000746918">
    <property type="component" value="Unassembled WGS sequence"/>
</dbReference>
<gene>
    <name evidence="2" type="ORF">K3248_07910</name>
</gene>
<dbReference type="InterPro" id="IPR037053">
    <property type="entry name" value="Phage_tail_collar_dom_sf"/>
</dbReference>
<dbReference type="InterPro" id="IPR011083">
    <property type="entry name" value="Phage_tail_collar_dom"/>
</dbReference>
<accession>A0ABS7I6J1</accession>
<keyword evidence="3" id="KW-1185">Reference proteome</keyword>
<dbReference type="Pfam" id="PF07484">
    <property type="entry name" value="Collar"/>
    <property type="match status" value="1"/>
</dbReference>
<comment type="caution">
    <text evidence="2">The sequence shown here is derived from an EMBL/GenBank/DDBJ whole genome shotgun (WGS) entry which is preliminary data.</text>
</comment>
<protein>
    <submittedName>
        <fullName evidence="2">Phage tail protein</fullName>
    </submittedName>
</protein>
<reference evidence="2 3" key="1">
    <citation type="submission" date="2021-08" db="EMBL/GenBank/DDBJ databases">
        <title>Bartonella raoulti 094 sp. nov.</title>
        <authorList>
            <person name="Zgheib R."/>
            <person name="Hammoud A."/>
        </authorList>
    </citation>
    <scope>NUCLEOTIDE SEQUENCE [LARGE SCALE GENOMIC DNA]</scope>
    <source>
        <strain evidence="2 3">094</strain>
    </source>
</reference>
<proteinExistence type="predicted"/>
<evidence type="ECO:0000313" key="3">
    <source>
        <dbReference type="Proteomes" id="UP000746918"/>
    </source>
</evidence>
<dbReference type="SUPFAM" id="SSF88874">
    <property type="entry name" value="Receptor-binding domain of short tail fibre protein gp12"/>
    <property type="match status" value="1"/>
</dbReference>
<dbReference type="RefSeq" id="WP_220717820.1">
    <property type="nucleotide sequence ID" value="NZ_JAIFRO010000010.1"/>
</dbReference>
<dbReference type="Gene3D" id="3.90.1340.10">
    <property type="entry name" value="Phage tail collar domain"/>
    <property type="match status" value="1"/>
</dbReference>